<dbReference type="InterPro" id="IPR053812">
    <property type="entry name" value="HTH_Sigma70_ECF-like"/>
</dbReference>
<evidence type="ECO:0000256" key="2">
    <source>
        <dbReference type="ARBA" id="ARBA00023015"/>
    </source>
</evidence>
<keyword evidence="4" id="KW-0238">DNA-binding</keyword>
<gene>
    <name evidence="7" type="ORF">SAMN05421753_102180</name>
</gene>
<dbReference type="InterPro" id="IPR036388">
    <property type="entry name" value="WH-like_DNA-bd_sf"/>
</dbReference>
<dbReference type="GO" id="GO:0006352">
    <property type="term" value="P:DNA-templated transcription initiation"/>
    <property type="evidence" value="ECO:0007669"/>
    <property type="project" value="InterPro"/>
</dbReference>
<reference evidence="8" key="1">
    <citation type="submission" date="2016-10" db="EMBL/GenBank/DDBJ databases">
        <authorList>
            <person name="Varghese N."/>
            <person name="Submissions S."/>
        </authorList>
    </citation>
    <scope>NUCLEOTIDE SEQUENCE [LARGE SCALE GENOMIC DNA]</scope>
    <source>
        <strain evidence="8">DSM 26348</strain>
    </source>
</reference>
<dbReference type="InterPro" id="IPR013324">
    <property type="entry name" value="RNA_pol_sigma_r3/r4-like"/>
</dbReference>
<evidence type="ECO:0000256" key="5">
    <source>
        <dbReference type="ARBA" id="ARBA00023163"/>
    </source>
</evidence>
<proteinExistence type="inferred from homology"/>
<evidence type="ECO:0000256" key="4">
    <source>
        <dbReference type="ARBA" id="ARBA00023125"/>
    </source>
</evidence>
<keyword evidence="5" id="KW-0804">Transcription</keyword>
<evidence type="ECO:0000313" key="7">
    <source>
        <dbReference type="EMBL" id="SFH71137.1"/>
    </source>
</evidence>
<dbReference type="NCBIfam" id="TIGR02937">
    <property type="entry name" value="sigma70-ECF"/>
    <property type="match status" value="1"/>
</dbReference>
<dbReference type="RefSeq" id="WP_092047872.1">
    <property type="nucleotide sequence ID" value="NZ_FOQD01000002.1"/>
</dbReference>
<dbReference type="OrthoDB" id="283468at2"/>
<evidence type="ECO:0000256" key="1">
    <source>
        <dbReference type="ARBA" id="ARBA00010641"/>
    </source>
</evidence>
<keyword evidence="8" id="KW-1185">Reference proteome</keyword>
<sequence length="206" mass="23289">MAEADLGSSNIDKHLQLLAAGDVAARDELMACASERLLRLTRRLKRDFPAVGRWEQTEDVFQNAVLRLCHSFQAVEIQNSLHFYRLAALHIRRELLDLCRHYQGEHGVGAHHATWLREAGAFTAPETPDRSESTGDPHNLAEWADFHRVVEDLPAEDREVFDLLWYAGLTQAEAAATLKTSLKTVQRRWRGARLRLSAALDGSRLT</sequence>
<dbReference type="Pfam" id="PF07638">
    <property type="entry name" value="Sigma70_ECF"/>
    <property type="match status" value="1"/>
</dbReference>
<dbReference type="SUPFAM" id="SSF88659">
    <property type="entry name" value="Sigma3 and sigma4 domains of RNA polymerase sigma factors"/>
    <property type="match status" value="1"/>
</dbReference>
<evidence type="ECO:0000313" key="8">
    <source>
        <dbReference type="Proteomes" id="UP000199518"/>
    </source>
</evidence>
<organism evidence="7 8">
    <name type="scientific">Planctomicrobium piriforme</name>
    <dbReference type="NCBI Taxonomy" id="1576369"/>
    <lineage>
        <taxon>Bacteria</taxon>
        <taxon>Pseudomonadati</taxon>
        <taxon>Planctomycetota</taxon>
        <taxon>Planctomycetia</taxon>
        <taxon>Planctomycetales</taxon>
        <taxon>Planctomycetaceae</taxon>
        <taxon>Planctomicrobium</taxon>
    </lineage>
</organism>
<evidence type="ECO:0000256" key="3">
    <source>
        <dbReference type="ARBA" id="ARBA00023082"/>
    </source>
</evidence>
<name>A0A1I3C9I2_9PLAN</name>
<protein>
    <submittedName>
        <fullName evidence="7">RNA polymerase sigma-70 factor, ECF subfamily</fullName>
    </submittedName>
</protein>
<dbReference type="InterPro" id="IPR039425">
    <property type="entry name" value="RNA_pol_sigma-70-like"/>
</dbReference>
<dbReference type="GO" id="GO:0003677">
    <property type="term" value="F:DNA binding"/>
    <property type="evidence" value="ECO:0007669"/>
    <property type="project" value="UniProtKB-KW"/>
</dbReference>
<accession>A0A1I3C9I2</accession>
<dbReference type="InterPro" id="IPR013325">
    <property type="entry name" value="RNA_pol_sigma_r2"/>
</dbReference>
<comment type="similarity">
    <text evidence="1">Belongs to the sigma-70 factor family. ECF subfamily.</text>
</comment>
<dbReference type="Proteomes" id="UP000199518">
    <property type="component" value="Unassembled WGS sequence"/>
</dbReference>
<keyword evidence="3" id="KW-0731">Sigma factor</keyword>
<evidence type="ECO:0000259" key="6">
    <source>
        <dbReference type="Pfam" id="PF07638"/>
    </source>
</evidence>
<feature type="domain" description="RNA polymerase sigma-70 ECF-like HTH" evidence="6">
    <location>
        <begin position="10"/>
        <end position="200"/>
    </location>
</feature>
<dbReference type="EMBL" id="FOQD01000002">
    <property type="protein sequence ID" value="SFH71137.1"/>
    <property type="molecule type" value="Genomic_DNA"/>
</dbReference>
<dbReference type="SUPFAM" id="SSF88946">
    <property type="entry name" value="Sigma2 domain of RNA polymerase sigma factors"/>
    <property type="match status" value="1"/>
</dbReference>
<dbReference type="PANTHER" id="PTHR43133:SF8">
    <property type="entry name" value="RNA POLYMERASE SIGMA FACTOR HI_1459-RELATED"/>
    <property type="match status" value="1"/>
</dbReference>
<keyword evidence="2" id="KW-0805">Transcription regulation</keyword>
<dbReference type="Gene3D" id="1.10.10.10">
    <property type="entry name" value="Winged helix-like DNA-binding domain superfamily/Winged helix DNA-binding domain"/>
    <property type="match status" value="1"/>
</dbReference>
<dbReference type="AlphaFoldDB" id="A0A1I3C9I2"/>
<dbReference type="GO" id="GO:0016987">
    <property type="term" value="F:sigma factor activity"/>
    <property type="evidence" value="ECO:0007669"/>
    <property type="project" value="UniProtKB-KW"/>
</dbReference>
<dbReference type="InterPro" id="IPR014284">
    <property type="entry name" value="RNA_pol_sigma-70_dom"/>
</dbReference>
<dbReference type="PANTHER" id="PTHR43133">
    <property type="entry name" value="RNA POLYMERASE ECF-TYPE SIGMA FACTO"/>
    <property type="match status" value="1"/>
</dbReference>